<gene>
    <name evidence="2" type="ORF">ABGN05_14225</name>
</gene>
<dbReference type="Pfam" id="PF09250">
    <property type="entry name" value="Prim-Pol"/>
    <property type="match status" value="1"/>
</dbReference>
<dbReference type="RefSeq" id="WP_367954701.1">
    <property type="nucleotide sequence ID" value="NZ_JBDPGJ010000003.1"/>
</dbReference>
<reference evidence="2 3" key="1">
    <citation type="submission" date="2024-05" db="EMBL/GenBank/DDBJ databases">
        <authorList>
            <person name="Jiang F."/>
        </authorList>
    </citation>
    <scope>NUCLEOTIDE SEQUENCE [LARGE SCALE GENOMIC DNA]</scope>
    <source>
        <strain evidence="2 3">LZ166</strain>
    </source>
</reference>
<sequence length="204" mass="22206">MADVNLDAHADDAAHPRLSAELTTLMTQLFSAGFSLLPLGGSNGKKPIVEFKGRKRLPLGVIVNRMAAGGSLTYGIRLDGLLVIDVDTDTPEARAYVEHRFAASGARTRTKRGFHLYYQFIDGKPPKAVRLPNIAIDFKTGRNSVNSGAQTTRASPCRGRSSTTCWPKATSSLCRCVCFWNPTTDTKGMSVLRSFPMPLSYRAP</sequence>
<keyword evidence="3" id="KW-1185">Reference proteome</keyword>
<evidence type="ECO:0000313" key="3">
    <source>
        <dbReference type="Proteomes" id="UP001556692"/>
    </source>
</evidence>
<name>A0ABV3SMM8_9HYPH</name>
<organism evidence="2 3">
    <name type="scientific">Aquibium pacificus</name>
    <dbReference type="NCBI Taxonomy" id="3153579"/>
    <lineage>
        <taxon>Bacteria</taxon>
        <taxon>Pseudomonadati</taxon>
        <taxon>Pseudomonadota</taxon>
        <taxon>Alphaproteobacteria</taxon>
        <taxon>Hyphomicrobiales</taxon>
        <taxon>Phyllobacteriaceae</taxon>
        <taxon>Aquibium</taxon>
    </lineage>
</organism>
<evidence type="ECO:0000259" key="1">
    <source>
        <dbReference type="Pfam" id="PF09250"/>
    </source>
</evidence>
<evidence type="ECO:0000313" key="2">
    <source>
        <dbReference type="EMBL" id="MEX0406820.1"/>
    </source>
</evidence>
<feature type="domain" description="DNA primase/polymerase bifunctional N-terminal" evidence="1">
    <location>
        <begin position="29"/>
        <end position="139"/>
    </location>
</feature>
<comment type="caution">
    <text evidence="2">The sequence shown here is derived from an EMBL/GenBank/DDBJ whole genome shotgun (WGS) entry which is preliminary data.</text>
</comment>
<protein>
    <submittedName>
        <fullName evidence="2">Bifunctional DNA primase/polymerase</fullName>
    </submittedName>
</protein>
<dbReference type="InterPro" id="IPR015330">
    <property type="entry name" value="DNA_primase/pol_bifunc_N"/>
</dbReference>
<dbReference type="EMBL" id="JBDPGJ010000003">
    <property type="protein sequence ID" value="MEX0406820.1"/>
    <property type="molecule type" value="Genomic_DNA"/>
</dbReference>
<proteinExistence type="predicted"/>
<dbReference type="Proteomes" id="UP001556692">
    <property type="component" value="Unassembled WGS sequence"/>
</dbReference>
<dbReference type="SUPFAM" id="SSF56747">
    <property type="entry name" value="Prim-pol domain"/>
    <property type="match status" value="1"/>
</dbReference>
<accession>A0ABV3SMM8</accession>